<evidence type="ECO:0000256" key="1">
    <source>
        <dbReference type="ARBA" id="ARBA00022737"/>
    </source>
</evidence>
<reference evidence="4" key="1">
    <citation type="submission" date="2024-06" db="EMBL/GenBank/DDBJ databases">
        <title>Multi-omics analyses provide insights into the biosynthesis of the anticancer antibiotic pleurotin in Hohenbuehelia grisea.</title>
        <authorList>
            <person name="Weaver J.A."/>
            <person name="Alberti F."/>
        </authorList>
    </citation>
    <scope>NUCLEOTIDE SEQUENCE [LARGE SCALE GENOMIC DNA]</scope>
    <source>
        <strain evidence="4">T-177</strain>
    </source>
</reference>
<evidence type="ECO:0008006" key="5">
    <source>
        <dbReference type="Google" id="ProtNLM"/>
    </source>
</evidence>
<comment type="caution">
    <text evidence="3">The sequence shown here is derived from an EMBL/GenBank/DDBJ whole genome shotgun (WGS) entry which is preliminary data.</text>
</comment>
<accession>A0ABR3J0Q2</accession>
<dbReference type="InterPro" id="IPR011990">
    <property type="entry name" value="TPR-like_helical_dom_sf"/>
</dbReference>
<keyword evidence="1" id="KW-0677">Repeat</keyword>
<feature type="region of interest" description="Disordered" evidence="2">
    <location>
        <begin position="134"/>
        <end position="159"/>
    </location>
</feature>
<evidence type="ECO:0000313" key="3">
    <source>
        <dbReference type="EMBL" id="KAL0949164.1"/>
    </source>
</evidence>
<dbReference type="Proteomes" id="UP001556367">
    <property type="component" value="Unassembled WGS sequence"/>
</dbReference>
<dbReference type="InterPro" id="IPR051240">
    <property type="entry name" value="Mito_RNA-Proc/Resp"/>
</dbReference>
<protein>
    <recommendedName>
        <fullName evidence="5">Pentatricopeptide repeat protein</fullName>
    </recommendedName>
</protein>
<sequence>MLRASSLGLNSTFLTSSTTRIRLSCPKPRSLQLRRSTHIRLNSYAASERQASPSQPHERVTHANPTGDAEIPFETEPSVGRHQHQRKLNCNEPPVGAGRPYTPLPIKPVTSPAERHFMRAEAEEAFAEYLSGSVDPLQEPPTLSAQDGHAQGEEADSKRDMATVLRDANSTFIIPSNSEAAIDDAATEIPAATSEAVSSRVAITTHSELVSIHAKWLSVLGQSSSPSEVWDAFSALENLPNPLGEQSRFPKIPFSHLHRMCRVLSRNRPKPRSQFARLLHVVRYIHDTGGRILLHEWNALIDHCGWGWRKTRPEDFQLALELFDDMVAGRVPGSANEVFVEGVKLRERVEPDTVTYNTLLRIAARTLHGPCIRRATALLNASGLKPDRYTHLSMLRYFTFTHRLSGVQTTLMEMKAQGLTLGLDGVNACIWAYAHTGHLDLVVDVYRVLRHHVWPEHYVGADDVDSVARRLSDEEGIVIDAESRPNEVTYQIIVQTMAYHGDLSTALNAFMDMLVTPNLEVGAPIDEDEDGKQRPANYSPTVPLFRALFLGFSRHGVPSSSPSAVPAASLFKEQAKWNKATLLELFKVFMSLPEGVRPSRSVFYWIMVAFIRTSADDPVLIRKVWNQLEERFNGPWGGPNNRLQHLRAQLLAGVDPAHILSHHPGVRDAQRMSRK</sequence>
<feature type="region of interest" description="Disordered" evidence="2">
    <location>
        <begin position="45"/>
        <end position="82"/>
    </location>
</feature>
<evidence type="ECO:0000313" key="4">
    <source>
        <dbReference type="Proteomes" id="UP001556367"/>
    </source>
</evidence>
<dbReference type="PANTHER" id="PTHR47933">
    <property type="entry name" value="PENTATRICOPEPTIDE REPEAT-CONTAINING PROTEIN 1, MITOCHONDRIAL"/>
    <property type="match status" value="1"/>
</dbReference>
<feature type="compositionally biased region" description="Basic and acidic residues" evidence="2">
    <location>
        <begin position="150"/>
        <end position="159"/>
    </location>
</feature>
<dbReference type="Gene3D" id="1.25.40.10">
    <property type="entry name" value="Tetratricopeptide repeat domain"/>
    <property type="match status" value="1"/>
</dbReference>
<proteinExistence type="predicted"/>
<dbReference type="EMBL" id="JASNQZ010000012">
    <property type="protein sequence ID" value="KAL0949164.1"/>
    <property type="molecule type" value="Genomic_DNA"/>
</dbReference>
<dbReference type="PANTHER" id="PTHR47933:SF11">
    <property type="entry name" value="PENTATRICOPEPTIDE REPEAT-CONTAINING PROTEIN 2"/>
    <property type="match status" value="1"/>
</dbReference>
<keyword evidence="4" id="KW-1185">Reference proteome</keyword>
<name>A0ABR3J0Q2_9AGAR</name>
<gene>
    <name evidence="3" type="ORF">HGRIS_009245</name>
</gene>
<evidence type="ECO:0000256" key="2">
    <source>
        <dbReference type="SAM" id="MobiDB-lite"/>
    </source>
</evidence>
<organism evidence="3 4">
    <name type="scientific">Hohenbuehelia grisea</name>
    <dbReference type="NCBI Taxonomy" id="104357"/>
    <lineage>
        <taxon>Eukaryota</taxon>
        <taxon>Fungi</taxon>
        <taxon>Dikarya</taxon>
        <taxon>Basidiomycota</taxon>
        <taxon>Agaricomycotina</taxon>
        <taxon>Agaricomycetes</taxon>
        <taxon>Agaricomycetidae</taxon>
        <taxon>Agaricales</taxon>
        <taxon>Pleurotineae</taxon>
        <taxon>Pleurotaceae</taxon>
        <taxon>Hohenbuehelia</taxon>
    </lineage>
</organism>